<dbReference type="SMART" id="SM00512">
    <property type="entry name" value="Skp1"/>
    <property type="match status" value="1"/>
</dbReference>
<dbReference type="InterPro" id="IPR016072">
    <property type="entry name" value="Skp1_comp_dimer"/>
</dbReference>
<name>M7YCN0_TRIUA</name>
<gene>
    <name evidence="7" type="ORF">TRIUR3_03168</name>
</gene>
<dbReference type="Gene3D" id="3.30.710.10">
    <property type="entry name" value="Potassium Channel Kv1.1, Chain A"/>
    <property type="match status" value="1"/>
</dbReference>
<dbReference type="InterPro" id="IPR001232">
    <property type="entry name" value="SKP1-like"/>
</dbReference>
<reference evidence="7" key="1">
    <citation type="journal article" date="2013" name="Nature">
        <title>Draft genome of the wheat A-genome progenitor Triticum urartu.</title>
        <authorList>
            <person name="Ling H.Q."/>
            <person name="Zhao S."/>
            <person name="Liu D."/>
            <person name="Wang J."/>
            <person name="Sun H."/>
            <person name="Zhang C."/>
            <person name="Fan H."/>
            <person name="Li D."/>
            <person name="Dong L."/>
            <person name="Tao Y."/>
            <person name="Gao C."/>
            <person name="Wu H."/>
            <person name="Li Y."/>
            <person name="Cui Y."/>
            <person name="Guo X."/>
            <person name="Zheng S."/>
            <person name="Wang B."/>
            <person name="Yu K."/>
            <person name="Liang Q."/>
            <person name="Yang W."/>
            <person name="Lou X."/>
            <person name="Chen J."/>
            <person name="Feng M."/>
            <person name="Jian J."/>
            <person name="Zhang X."/>
            <person name="Luo G."/>
            <person name="Jiang Y."/>
            <person name="Liu J."/>
            <person name="Wang Z."/>
            <person name="Sha Y."/>
            <person name="Zhang B."/>
            <person name="Wu H."/>
            <person name="Tang D."/>
            <person name="Shen Q."/>
            <person name="Xue P."/>
            <person name="Zou S."/>
            <person name="Wang X."/>
            <person name="Liu X."/>
            <person name="Wang F."/>
            <person name="Yang Y."/>
            <person name="An X."/>
            <person name="Dong Z."/>
            <person name="Zhang K."/>
            <person name="Zhang X."/>
            <person name="Luo M.C."/>
            <person name="Dvorak J."/>
            <person name="Tong Y."/>
            <person name="Wang J."/>
            <person name="Yang H."/>
            <person name="Li Z."/>
            <person name="Wang D."/>
            <person name="Zhang A."/>
            <person name="Wang J."/>
        </authorList>
    </citation>
    <scope>NUCLEOTIDE SEQUENCE</scope>
</reference>
<feature type="domain" description="SKP1 component dimerisation" evidence="6">
    <location>
        <begin position="440"/>
        <end position="468"/>
    </location>
</feature>
<dbReference type="GO" id="GO:0006511">
    <property type="term" value="P:ubiquitin-dependent protein catabolic process"/>
    <property type="evidence" value="ECO:0007669"/>
    <property type="project" value="InterPro"/>
</dbReference>
<evidence type="ECO:0000256" key="2">
    <source>
        <dbReference type="ARBA" id="ARBA00009993"/>
    </source>
</evidence>
<evidence type="ECO:0000256" key="3">
    <source>
        <dbReference type="ARBA" id="ARBA00022860"/>
    </source>
</evidence>
<dbReference type="AlphaFoldDB" id="M7YCN0"/>
<dbReference type="SUPFAM" id="SSF54695">
    <property type="entry name" value="POZ domain"/>
    <property type="match status" value="1"/>
</dbReference>
<dbReference type="Pfam" id="PF01466">
    <property type="entry name" value="Skp1"/>
    <property type="match status" value="1"/>
</dbReference>
<proteinExistence type="inferred from homology"/>
<comment type="similarity">
    <text evidence="4">Belongs to the IQD family.</text>
</comment>
<feature type="region of interest" description="Disordered" evidence="5">
    <location>
        <begin position="328"/>
        <end position="348"/>
    </location>
</feature>
<dbReference type="GO" id="GO:0009867">
    <property type="term" value="P:jasmonic acid mediated signaling pathway"/>
    <property type="evidence" value="ECO:0007669"/>
    <property type="project" value="UniProtKB-ARBA"/>
</dbReference>
<feature type="compositionally biased region" description="Polar residues" evidence="5">
    <location>
        <begin position="188"/>
        <end position="200"/>
    </location>
</feature>
<evidence type="ECO:0000256" key="1">
    <source>
        <dbReference type="ARBA" id="ARBA00004906"/>
    </source>
</evidence>
<dbReference type="InterPro" id="IPR036296">
    <property type="entry name" value="SKP1-like_dim_sf"/>
</dbReference>
<dbReference type="InterPro" id="IPR011333">
    <property type="entry name" value="SKP1/BTB/POZ_sf"/>
</dbReference>
<dbReference type="EMBL" id="KD253407">
    <property type="protein sequence ID" value="EMS47993.1"/>
    <property type="molecule type" value="Genomic_DNA"/>
</dbReference>
<evidence type="ECO:0000256" key="4">
    <source>
        <dbReference type="ARBA" id="ARBA00024341"/>
    </source>
</evidence>
<dbReference type="STRING" id="4572.M7YCN0"/>
<dbReference type="PANTHER" id="PTHR32295">
    <property type="entry name" value="IQ-DOMAIN 5-RELATED"/>
    <property type="match status" value="1"/>
</dbReference>
<keyword evidence="3" id="KW-0112">Calmodulin-binding</keyword>
<evidence type="ECO:0000313" key="7">
    <source>
        <dbReference type="EMBL" id="EMS47993.1"/>
    </source>
</evidence>
<evidence type="ECO:0000259" key="6">
    <source>
        <dbReference type="Pfam" id="PF01466"/>
    </source>
</evidence>
<evidence type="ECO:0000256" key="5">
    <source>
        <dbReference type="SAM" id="MobiDB-lite"/>
    </source>
</evidence>
<sequence length="583" mass="64632">MGKKPKWLGAVKKAFSPESKDQARRALRALKGLVRLKSLVQGHSVKRQATSTLRCMQTLSRVQSKIRTRRIKMAEENQALQRQLLLNQELETLRSKEQIEASLVSRQEAAARRERALAYAFSHQWKSTSRSANPMFVDPSNPHWGWSWLERWMASRPFDGRNGTAEKDGSSVDRTLVNSTSLSMNLGQVETVTKADNQVVDSLKPNDDKPTPLSTPKPSGPAPRQSPSTPSPVLARKKSATPKSGDGDGDDARSVVSTVRSERPRRHSMGASSVRDDASLSSVPSYMAATKSASARAKSRVQSPMLTEGAAQAETLEKGWSSVGSAKKRLSFPAGTPPPATRRHSGPPKVRQAAVEGEMRTLLVRSNDGVDFLVSYLDATQSMVLDAETICYDGEPIYFNIHGETLSKVLHYCKKHAGDHDDLHTLYDLILASKELEVRGLMDLACGAIAGRIKGRSPREVCHLLHIRGVFVPDFHHHQLSSAASSGSRWTDGELKLTEKALRALHVVRVNEFTSYEPKQDYHAHPHKYLQITVVGEIPCFAGDGEGLKGPLKRESAKQLKKRWENQIGLRWKASQEKMRRRA</sequence>
<comment type="similarity">
    <text evidence="2">Belongs to the SKP1 family.</text>
</comment>
<feature type="region of interest" description="Disordered" evidence="5">
    <location>
        <begin position="188"/>
        <end position="282"/>
    </location>
</feature>
<comment type="pathway">
    <text evidence="1">Protein modification; protein ubiquitination.</text>
</comment>
<protein>
    <submittedName>
        <fullName evidence="7">Protein IQ-DOMAIN 1</fullName>
    </submittedName>
</protein>
<dbReference type="PANTHER" id="PTHR32295:SF138">
    <property type="entry name" value="DUF4005 DOMAIN-CONTAINING PROTEIN"/>
    <property type="match status" value="1"/>
</dbReference>
<dbReference type="GO" id="GO:0005516">
    <property type="term" value="F:calmodulin binding"/>
    <property type="evidence" value="ECO:0007669"/>
    <property type="project" value="UniProtKB-KW"/>
</dbReference>
<dbReference type="eggNOG" id="KOG1724">
    <property type="taxonomic scope" value="Eukaryota"/>
</dbReference>
<dbReference type="SUPFAM" id="SSF81382">
    <property type="entry name" value="Skp1 dimerisation domain-like"/>
    <property type="match status" value="1"/>
</dbReference>
<accession>M7YCN0</accession>
<organism evidence="7">
    <name type="scientific">Triticum urartu</name>
    <name type="common">Red wild einkorn</name>
    <name type="synonym">Crithodium urartu</name>
    <dbReference type="NCBI Taxonomy" id="4572"/>
    <lineage>
        <taxon>Eukaryota</taxon>
        <taxon>Viridiplantae</taxon>
        <taxon>Streptophyta</taxon>
        <taxon>Embryophyta</taxon>
        <taxon>Tracheophyta</taxon>
        <taxon>Spermatophyta</taxon>
        <taxon>Magnoliopsida</taxon>
        <taxon>Liliopsida</taxon>
        <taxon>Poales</taxon>
        <taxon>Poaceae</taxon>
        <taxon>BOP clade</taxon>
        <taxon>Pooideae</taxon>
        <taxon>Triticodae</taxon>
        <taxon>Triticeae</taxon>
        <taxon>Triticinae</taxon>
        <taxon>Triticum</taxon>
    </lineage>
</organism>